<organism evidence="1 2">
    <name type="scientific">Candidatus Desulfatibia vada</name>
    <dbReference type="NCBI Taxonomy" id="2841696"/>
    <lineage>
        <taxon>Bacteria</taxon>
        <taxon>Pseudomonadati</taxon>
        <taxon>Thermodesulfobacteriota</taxon>
        <taxon>Desulfobacteria</taxon>
        <taxon>Desulfobacterales</taxon>
        <taxon>Desulfobacterales incertae sedis</taxon>
        <taxon>Candidatus Desulfatibia</taxon>
    </lineage>
</organism>
<sequence length="65" mass="7366">MIRVNGKQHSWREGMTIADLLHDLDDSYQYAVVRINDKPVSKPNFEKTLIPDDVEVFLLPLVAGG</sequence>
<dbReference type="NCBIfam" id="TIGR01683">
    <property type="entry name" value="thiS"/>
    <property type="match status" value="1"/>
</dbReference>
<protein>
    <submittedName>
        <fullName evidence="1">Sulfur carrier protein ThiS</fullName>
    </submittedName>
</protein>
<dbReference type="EMBL" id="JACNIG010000304">
    <property type="protein sequence ID" value="MBC8433501.1"/>
    <property type="molecule type" value="Genomic_DNA"/>
</dbReference>
<evidence type="ECO:0000313" key="1">
    <source>
        <dbReference type="EMBL" id="MBC8433501.1"/>
    </source>
</evidence>
<dbReference type="Gene3D" id="3.10.20.30">
    <property type="match status" value="1"/>
</dbReference>
<dbReference type="AlphaFoldDB" id="A0A8J6NTC5"/>
<proteinExistence type="predicted"/>
<dbReference type="InterPro" id="IPR016155">
    <property type="entry name" value="Mopterin_synth/thiamin_S_b"/>
</dbReference>
<dbReference type="CDD" id="cd00565">
    <property type="entry name" value="Ubl_ThiS"/>
    <property type="match status" value="1"/>
</dbReference>
<dbReference type="Pfam" id="PF02597">
    <property type="entry name" value="ThiS"/>
    <property type="match status" value="1"/>
</dbReference>
<gene>
    <name evidence="1" type="primary">thiS</name>
    <name evidence="1" type="ORF">H8D96_16455</name>
</gene>
<dbReference type="InterPro" id="IPR010035">
    <property type="entry name" value="Thi_S"/>
</dbReference>
<dbReference type="Proteomes" id="UP000605201">
    <property type="component" value="Unassembled WGS sequence"/>
</dbReference>
<dbReference type="InterPro" id="IPR003749">
    <property type="entry name" value="ThiS/MoaD-like"/>
</dbReference>
<accession>A0A8J6NTC5</accession>
<comment type="caution">
    <text evidence="1">The sequence shown here is derived from an EMBL/GenBank/DDBJ whole genome shotgun (WGS) entry which is preliminary data.</text>
</comment>
<dbReference type="SUPFAM" id="SSF54285">
    <property type="entry name" value="MoaD/ThiS"/>
    <property type="match status" value="1"/>
</dbReference>
<name>A0A8J6NTC5_9BACT</name>
<evidence type="ECO:0000313" key="2">
    <source>
        <dbReference type="Proteomes" id="UP000605201"/>
    </source>
</evidence>
<reference evidence="1 2" key="1">
    <citation type="submission" date="2020-08" db="EMBL/GenBank/DDBJ databases">
        <title>Bridging the membrane lipid divide: bacteria of the FCB group superphylum have the potential to synthesize archaeal ether lipids.</title>
        <authorList>
            <person name="Villanueva L."/>
            <person name="Von Meijenfeldt F.A.B."/>
            <person name="Westbye A.B."/>
            <person name="Yadav S."/>
            <person name="Hopmans E.C."/>
            <person name="Dutilh B.E."/>
            <person name="Sinninghe Damste J.S."/>
        </authorList>
    </citation>
    <scope>NUCLEOTIDE SEQUENCE [LARGE SCALE GENOMIC DNA]</scope>
    <source>
        <strain evidence="1">NIOZ-UU17</strain>
    </source>
</reference>
<dbReference type="InterPro" id="IPR012675">
    <property type="entry name" value="Beta-grasp_dom_sf"/>
</dbReference>